<accession>A0A3D8T2Q3</accession>
<proteinExistence type="predicted"/>
<keyword evidence="3" id="KW-0732">Signal</keyword>
<name>A0A3D8T2Q3_9HELO</name>
<evidence type="ECO:0000256" key="2">
    <source>
        <dbReference type="SAM" id="Phobius"/>
    </source>
</evidence>
<feature type="signal peptide" evidence="3">
    <location>
        <begin position="1"/>
        <end position="23"/>
    </location>
</feature>
<comment type="caution">
    <text evidence="4">The sequence shown here is derived from an EMBL/GenBank/DDBJ whole genome shotgun (WGS) entry which is preliminary data.</text>
</comment>
<reference evidence="4 5" key="1">
    <citation type="journal article" date="2018" name="IMA Fungus">
        <title>IMA Genome-F 9: Draft genome sequence of Annulohypoxylon stygium, Aspergillus mulundensis, Berkeleyomyces basicola (syn. Thielaviopsis basicola), Ceratocystis smalleyi, two Cercospora beticola strains, Coleophoma cylindrospora, Fusarium fracticaudum, Phialophora cf. hyalina, and Morchella septimelata.</title>
        <authorList>
            <person name="Wingfield B.D."/>
            <person name="Bills G.F."/>
            <person name="Dong Y."/>
            <person name="Huang W."/>
            <person name="Nel W.J."/>
            <person name="Swalarsk-Parry B.S."/>
            <person name="Vaghefi N."/>
            <person name="Wilken P.M."/>
            <person name="An Z."/>
            <person name="de Beer Z.W."/>
            <person name="De Vos L."/>
            <person name="Chen L."/>
            <person name="Duong T.A."/>
            <person name="Gao Y."/>
            <person name="Hammerbacher A."/>
            <person name="Kikkert J.R."/>
            <person name="Li Y."/>
            <person name="Li H."/>
            <person name="Li K."/>
            <person name="Li Q."/>
            <person name="Liu X."/>
            <person name="Ma X."/>
            <person name="Naidoo K."/>
            <person name="Pethybridge S.J."/>
            <person name="Sun J."/>
            <person name="Steenkamp E.T."/>
            <person name="van der Nest M.A."/>
            <person name="van Wyk S."/>
            <person name="Wingfield M.J."/>
            <person name="Xiong C."/>
            <person name="Yue Q."/>
            <person name="Zhang X."/>
        </authorList>
    </citation>
    <scope>NUCLEOTIDE SEQUENCE [LARGE SCALE GENOMIC DNA]</scope>
    <source>
        <strain evidence="4 5">BP5796</strain>
    </source>
</reference>
<dbReference type="OrthoDB" id="10597411at2759"/>
<protein>
    <submittedName>
        <fullName evidence="4">Uncharacterized protein</fullName>
    </submittedName>
</protein>
<feature type="transmembrane region" description="Helical" evidence="2">
    <location>
        <begin position="195"/>
        <end position="216"/>
    </location>
</feature>
<evidence type="ECO:0000313" key="5">
    <source>
        <dbReference type="Proteomes" id="UP000256328"/>
    </source>
</evidence>
<organism evidence="4 5">
    <name type="scientific">Coleophoma crateriformis</name>
    <dbReference type="NCBI Taxonomy" id="565419"/>
    <lineage>
        <taxon>Eukaryota</taxon>
        <taxon>Fungi</taxon>
        <taxon>Dikarya</taxon>
        <taxon>Ascomycota</taxon>
        <taxon>Pezizomycotina</taxon>
        <taxon>Leotiomycetes</taxon>
        <taxon>Helotiales</taxon>
        <taxon>Dermateaceae</taxon>
        <taxon>Coleophoma</taxon>
    </lineage>
</organism>
<evidence type="ECO:0000256" key="1">
    <source>
        <dbReference type="SAM" id="MobiDB-lite"/>
    </source>
</evidence>
<dbReference type="Proteomes" id="UP000256328">
    <property type="component" value="Unassembled WGS sequence"/>
</dbReference>
<dbReference type="EMBL" id="PDLN01000002">
    <property type="protein sequence ID" value="RDW92278.1"/>
    <property type="molecule type" value="Genomic_DNA"/>
</dbReference>
<keyword evidence="2" id="KW-0472">Membrane</keyword>
<evidence type="ECO:0000256" key="3">
    <source>
        <dbReference type="SAM" id="SignalP"/>
    </source>
</evidence>
<keyword evidence="2" id="KW-1133">Transmembrane helix</keyword>
<dbReference type="AlphaFoldDB" id="A0A3D8T2Q3"/>
<keyword evidence="2" id="KW-0812">Transmembrane</keyword>
<sequence length="217" mass="22606">MSSNSRIFGLVAVLLIGVQRCSGTSEFQPTVTVPTVTKPATATSLASGQLTYYYYTITWSYTYWYYTWTISQDFATTELTSTTSTEYTTISVYESNSAAASSAFSLISTDIVPPTPAQLTNPIPVGTSPAAPEATASRPAETPSSSNSSSASTSTTRPATTTVSPSTSTSTIVASGSSAATSLGHSGSIGLPQFLSSWLLSASIGLIIFPGLLMVWL</sequence>
<feature type="compositionally biased region" description="Low complexity" evidence="1">
    <location>
        <begin position="137"/>
        <end position="171"/>
    </location>
</feature>
<gene>
    <name evidence="4" type="ORF">BP5796_01672</name>
</gene>
<keyword evidence="5" id="KW-1185">Reference proteome</keyword>
<evidence type="ECO:0000313" key="4">
    <source>
        <dbReference type="EMBL" id="RDW92278.1"/>
    </source>
</evidence>
<feature type="chain" id="PRO_5017732826" evidence="3">
    <location>
        <begin position="24"/>
        <end position="217"/>
    </location>
</feature>
<feature type="region of interest" description="Disordered" evidence="1">
    <location>
        <begin position="117"/>
        <end position="171"/>
    </location>
</feature>